<feature type="region of interest" description="Disordered" evidence="1">
    <location>
        <begin position="136"/>
        <end position="161"/>
    </location>
</feature>
<feature type="region of interest" description="Disordered" evidence="1">
    <location>
        <begin position="73"/>
        <end position="92"/>
    </location>
</feature>
<accession>A0AAN9QUU6</accession>
<name>A0AAN9QUU6_PHACN</name>
<comment type="caution">
    <text evidence="2">The sequence shown here is derived from an EMBL/GenBank/DDBJ whole genome shotgun (WGS) entry which is preliminary data.</text>
</comment>
<dbReference type="EMBL" id="JAYMYR010000008">
    <property type="protein sequence ID" value="KAK7348424.1"/>
    <property type="molecule type" value="Genomic_DNA"/>
</dbReference>
<evidence type="ECO:0000313" key="2">
    <source>
        <dbReference type="EMBL" id="KAK7348424.1"/>
    </source>
</evidence>
<gene>
    <name evidence="2" type="ORF">VNO80_22980</name>
</gene>
<evidence type="ECO:0000256" key="1">
    <source>
        <dbReference type="SAM" id="MobiDB-lite"/>
    </source>
</evidence>
<keyword evidence="3" id="KW-1185">Reference proteome</keyword>
<proteinExistence type="predicted"/>
<sequence>MEKSCKGRDVLGSNDAEKGKIDELMLTNPKGGSDISPEDPTGVIFGKEHPGQVRGLSYGACPSLAFKGSRTRLSGMNHASSSSTSSNVEDKVSKMENELATVKNQMNTLLAYIASRKDVPKHFVAMAANLVHASTNEASDNGSGAPSPNQVIGSSAGSKTN</sequence>
<evidence type="ECO:0000313" key="3">
    <source>
        <dbReference type="Proteomes" id="UP001374584"/>
    </source>
</evidence>
<feature type="compositionally biased region" description="Basic and acidic residues" evidence="1">
    <location>
        <begin position="1"/>
        <end position="23"/>
    </location>
</feature>
<dbReference type="AlphaFoldDB" id="A0AAN9QUU6"/>
<protein>
    <submittedName>
        <fullName evidence="2">Uncharacterized protein</fullName>
    </submittedName>
</protein>
<organism evidence="2 3">
    <name type="scientific">Phaseolus coccineus</name>
    <name type="common">Scarlet runner bean</name>
    <name type="synonym">Phaseolus multiflorus</name>
    <dbReference type="NCBI Taxonomy" id="3886"/>
    <lineage>
        <taxon>Eukaryota</taxon>
        <taxon>Viridiplantae</taxon>
        <taxon>Streptophyta</taxon>
        <taxon>Embryophyta</taxon>
        <taxon>Tracheophyta</taxon>
        <taxon>Spermatophyta</taxon>
        <taxon>Magnoliopsida</taxon>
        <taxon>eudicotyledons</taxon>
        <taxon>Gunneridae</taxon>
        <taxon>Pentapetalae</taxon>
        <taxon>rosids</taxon>
        <taxon>fabids</taxon>
        <taxon>Fabales</taxon>
        <taxon>Fabaceae</taxon>
        <taxon>Papilionoideae</taxon>
        <taxon>50 kb inversion clade</taxon>
        <taxon>NPAAA clade</taxon>
        <taxon>indigoferoid/millettioid clade</taxon>
        <taxon>Phaseoleae</taxon>
        <taxon>Phaseolus</taxon>
    </lineage>
</organism>
<reference evidence="2 3" key="1">
    <citation type="submission" date="2024-01" db="EMBL/GenBank/DDBJ databases">
        <title>The genomes of 5 underutilized Papilionoideae crops provide insights into root nodulation and disease resistanc.</title>
        <authorList>
            <person name="Jiang F."/>
        </authorList>
    </citation>
    <scope>NUCLEOTIDE SEQUENCE [LARGE SCALE GENOMIC DNA]</scope>
    <source>
        <strain evidence="2">JINMINGXINNONG_FW02</strain>
        <tissue evidence="2">Leaves</tissue>
    </source>
</reference>
<feature type="region of interest" description="Disordered" evidence="1">
    <location>
        <begin position="1"/>
        <end position="48"/>
    </location>
</feature>
<dbReference type="Proteomes" id="UP001374584">
    <property type="component" value="Unassembled WGS sequence"/>
</dbReference>